<gene>
    <name evidence="3" type="ORF">NC653_038830</name>
</gene>
<organism evidence="3 4">
    <name type="scientific">Populus alba x Populus x berolinensis</name>
    <dbReference type="NCBI Taxonomy" id="444605"/>
    <lineage>
        <taxon>Eukaryota</taxon>
        <taxon>Viridiplantae</taxon>
        <taxon>Streptophyta</taxon>
        <taxon>Embryophyta</taxon>
        <taxon>Tracheophyta</taxon>
        <taxon>Spermatophyta</taxon>
        <taxon>Magnoliopsida</taxon>
        <taxon>eudicotyledons</taxon>
        <taxon>Gunneridae</taxon>
        <taxon>Pentapetalae</taxon>
        <taxon>rosids</taxon>
        <taxon>fabids</taxon>
        <taxon>Malpighiales</taxon>
        <taxon>Salicaceae</taxon>
        <taxon>Saliceae</taxon>
        <taxon>Populus</taxon>
    </lineage>
</organism>
<evidence type="ECO:0000256" key="1">
    <source>
        <dbReference type="SAM" id="MobiDB-lite"/>
    </source>
</evidence>
<dbReference type="PANTHER" id="PTHR13586">
    <property type="entry name" value="SCD6 PROTEIN-RELATED"/>
    <property type="match status" value="1"/>
</dbReference>
<evidence type="ECO:0000259" key="2">
    <source>
        <dbReference type="PROSITE" id="PS52002"/>
    </source>
</evidence>
<accession>A0AAD6LHN9</accession>
<dbReference type="GO" id="GO:0034063">
    <property type="term" value="P:stress granule assembly"/>
    <property type="evidence" value="ECO:0007669"/>
    <property type="project" value="TreeGrafter"/>
</dbReference>
<evidence type="ECO:0000313" key="3">
    <source>
        <dbReference type="EMBL" id="KAJ6960946.1"/>
    </source>
</evidence>
<dbReference type="AlphaFoldDB" id="A0AAD6LHN9"/>
<keyword evidence="4" id="KW-1185">Reference proteome</keyword>
<dbReference type="EMBL" id="JAQIZT010000017">
    <property type="protein sequence ID" value="KAJ6960946.1"/>
    <property type="molecule type" value="Genomic_DNA"/>
</dbReference>
<dbReference type="PROSITE" id="PS52002">
    <property type="entry name" value="SM"/>
    <property type="match status" value="1"/>
</dbReference>
<protein>
    <recommendedName>
        <fullName evidence="2">Sm domain-containing protein</fullName>
    </recommendedName>
</protein>
<evidence type="ECO:0000313" key="4">
    <source>
        <dbReference type="Proteomes" id="UP001164929"/>
    </source>
</evidence>
<sequence length="93" mass="9825">MAAATAEAARSSSGSGGGASADSYVGSLISLTSKSEIRYEGVLFNIDTQESTIGLRNVRSFGTEGRKKDGLQVPPSDKVYEFILFRGTDIKVC</sequence>
<dbReference type="GO" id="GO:0000932">
    <property type="term" value="C:P-body"/>
    <property type="evidence" value="ECO:0007669"/>
    <property type="project" value="TreeGrafter"/>
</dbReference>
<dbReference type="SUPFAM" id="SSF50182">
    <property type="entry name" value="Sm-like ribonucleoproteins"/>
    <property type="match status" value="1"/>
</dbReference>
<reference evidence="3" key="1">
    <citation type="journal article" date="2023" name="Mol. Ecol. Resour.">
        <title>Chromosome-level genome assembly of a triploid poplar Populus alba 'Berolinensis'.</title>
        <authorList>
            <person name="Chen S."/>
            <person name="Yu Y."/>
            <person name="Wang X."/>
            <person name="Wang S."/>
            <person name="Zhang T."/>
            <person name="Zhou Y."/>
            <person name="He R."/>
            <person name="Meng N."/>
            <person name="Wang Y."/>
            <person name="Liu W."/>
            <person name="Liu Z."/>
            <person name="Liu J."/>
            <person name="Guo Q."/>
            <person name="Huang H."/>
            <person name="Sederoff R.R."/>
            <person name="Wang G."/>
            <person name="Qu G."/>
            <person name="Chen S."/>
        </authorList>
    </citation>
    <scope>NUCLEOTIDE SEQUENCE</scope>
    <source>
        <strain evidence="3">SC-2020</strain>
    </source>
</reference>
<feature type="compositionally biased region" description="Low complexity" evidence="1">
    <location>
        <begin position="1"/>
        <end position="13"/>
    </location>
</feature>
<name>A0AAD6LHN9_9ROSI</name>
<dbReference type="InterPro" id="IPR047575">
    <property type="entry name" value="Sm"/>
</dbReference>
<dbReference type="GO" id="GO:0033962">
    <property type="term" value="P:P-body assembly"/>
    <property type="evidence" value="ECO:0007669"/>
    <property type="project" value="TreeGrafter"/>
</dbReference>
<feature type="domain" description="Sm" evidence="2">
    <location>
        <begin position="16"/>
        <end position="93"/>
    </location>
</feature>
<dbReference type="Pfam" id="PF12701">
    <property type="entry name" value="LSM14"/>
    <property type="match status" value="1"/>
</dbReference>
<dbReference type="InterPro" id="IPR010920">
    <property type="entry name" value="LSM_dom_sf"/>
</dbReference>
<proteinExistence type="predicted"/>
<comment type="caution">
    <text evidence="3">The sequence shown here is derived from an EMBL/GenBank/DDBJ whole genome shotgun (WGS) entry which is preliminary data.</text>
</comment>
<dbReference type="Gene3D" id="2.30.30.100">
    <property type="match status" value="1"/>
</dbReference>
<dbReference type="InterPro" id="IPR025609">
    <property type="entry name" value="Lsm14-like_N"/>
</dbReference>
<dbReference type="GO" id="GO:0003729">
    <property type="term" value="F:mRNA binding"/>
    <property type="evidence" value="ECO:0007669"/>
    <property type="project" value="TreeGrafter"/>
</dbReference>
<dbReference type="PANTHER" id="PTHR13586:SF16">
    <property type="entry name" value="PROTEIN DECAPPING 5-LIKE"/>
    <property type="match status" value="1"/>
</dbReference>
<dbReference type="Proteomes" id="UP001164929">
    <property type="component" value="Chromosome 17"/>
</dbReference>
<feature type="region of interest" description="Disordered" evidence="1">
    <location>
        <begin position="1"/>
        <end position="22"/>
    </location>
</feature>
<dbReference type="SMART" id="SM01271">
    <property type="entry name" value="LSM14"/>
    <property type="match status" value="1"/>
</dbReference>
<dbReference type="CDD" id="cd01736">
    <property type="entry name" value="LSm14_N"/>
    <property type="match status" value="1"/>
</dbReference>